<evidence type="ECO:0000313" key="10">
    <source>
        <dbReference type="EnsemblPlants" id="Kaladp0007s0011.1.v1.1"/>
    </source>
</evidence>
<protein>
    <recommendedName>
        <fullName evidence="12">Aluminum-activated malate transporter</fullName>
    </recommendedName>
</protein>
<evidence type="ECO:0000256" key="6">
    <source>
        <dbReference type="ARBA" id="ARBA00023065"/>
    </source>
</evidence>
<dbReference type="InterPro" id="IPR020966">
    <property type="entry name" value="ALMT"/>
</dbReference>
<keyword evidence="4 9" id="KW-0812">Transmembrane</keyword>
<feature type="transmembrane region" description="Helical" evidence="9">
    <location>
        <begin position="27"/>
        <end position="46"/>
    </location>
</feature>
<dbReference type="GO" id="GO:0016020">
    <property type="term" value="C:membrane"/>
    <property type="evidence" value="ECO:0007669"/>
    <property type="project" value="UniProtKB-SubCell"/>
</dbReference>
<dbReference type="GO" id="GO:0015743">
    <property type="term" value="P:malate transport"/>
    <property type="evidence" value="ECO:0007669"/>
    <property type="project" value="InterPro"/>
</dbReference>
<keyword evidence="5 9" id="KW-1133">Transmembrane helix</keyword>
<dbReference type="EnsemblPlants" id="Kaladp0007s0011.1.v1.1">
    <property type="protein sequence ID" value="Kaladp0007s0011.1.v1.1"/>
    <property type="gene ID" value="Kaladp0007s0011.v1.1"/>
</dbReference>
<evidence type="ECO:0000256" key="5">
    <source>
        <dbReference type="ARBA" id="ARBA00022989"/>
    </source>
</evidence>
<evidence type="ECO:0008006" key="12">
    <source>
        <dbReference type="Google" id="ProtNLM"/>
    </source>
</evidence>
<feature type="transmembrane region" description="Helical" evidence="9">
    <location>
        <begin position="146"/>
        <end position="165"/>
    </location>
</feature>
<feature type="transmembrane region" description="Helical" evidence="9">
    <location>
        <begin position="66"/>
        <end position="84"/>
    </location>
</feature>
<dbReference type="OMA" id="MMNNTRI"/>
<dbReference type="GO" id="GO:0034220">
    <property type="term" value="P:monoatomic ion transmembrane transport"/>
    <property type="evidence" value="ECO:0007669"/>
    <property type="project" value="UniProtKB-KW"/>
</dbReference>
<dbReference type="Gramene" id="Kaladp0007s0011.1.v1.1">
    <property type="protein sequence ID" value="Kaladp0007s0011.1.v1.1"/>
    <property type="gene ID" value="Kaladp0007s0011.v1.1"/>
</dbReference>
<feature type="transmembrane region" description="Helical" evidence="9">
    <location>
        <begin position="208"/>
        <end position="231"/>
    </location>
</feature>
<organism evidence="10 11">
    <name type="scientific">Kalanchoe fedtschenkoi</name>
    <name type="common">Lavender scallops</name>
    <name type="synonym">South American air plant</name>
    <dbReference type="NCBI Taxonomy" id="63787"/>
    <lineage>
        <taxon>Eukaryota</taxon>
        <taxon>Viridiplantae</taxon>
        <taxon>Streptophyta</taxon>
        <taxon>Embryophyta</taxon>
        <taxon>Tracheophyta</taxon>
        <taxon>Spermatophyta</taxon>
        <taxon>Magnoliopsida</taxon>
        <taxon>eudicotyledons</taxon>
        <taxon>Gunneridae</taxon>
        <taxon>Pentapetalae</taxon>
        <taxon>Saxifragales</taxon>
        <taxon>Crassulaceae</taxon>
        <taxon>Kalanchoe</taxon>
    </lineage>
</organism>
<keyword evidence="3" id="KW-0813">Transport</keyword>
<accession>A0A7N0RAS2</accession>
<keyword evidence="7 9" id="KW-0472">Membrane</keyword>
<dbReference type="Pfam" id="PF11744">
    <property type="entry name" value="ALMT"/>
    <property type="match status" value="1"/>
</dbReference>
<feature type="transmembrane region" description="Helical" evidence="9">
    <location>
        <begin position="96"/>
        <end position="115"/>
    </location>
</feature>
<evidence type="ECO:0000256" key="3">
    <source>
        <dbReference type="ARBA" id="ARBA00022448"/>
    </source>
</evidence>
<dbReference type="AlphaFoldDB" id="A0A7N0RAS2"/>
<evidence type="ECO:0000256" key="7">
    <source>
        <dbReference type="ARBA" id="ARBA00023136"/>
    </source>
</evidence>
<sequence>MGKEESGKLEWRINVPGGTSKPLEPTIGLFSKIWLGLNALVLGFVFRVRHFFGKAWDIGVAEPRKVMHCLKVGIALTFVSLFYYMRPLYDGVGGNAIWAVMTVVVVFEYTVGATLNKSINRATATFLAGSLGLGVHWVATQSGQKFEPVIIGLFVFILASATTFSRFIPSVKARFDYGALIFILTFSLVSVSGYRVDKLFELAHQRVVTIAIGTSLCILISMLISPVWAGLELHLLINRNLEKLADSLDVCISEYFRENNGDPNKEGEDQIRKLQGYKCVLNSKAAEDSMANFARWEPPHGHFNFRHPWKQYLKIGTAIRSCAYCIETLTGCVDFGVQTSDLLSNQLKDVCVKLSSASTSVLRELSSTVKCMTRSPKLDFLVGEMNSAIQELQNASTTAPQQLVRSSPQQTVDTSNNFPGEHINGTEEATIMQVLPLATLVTLIMEVAARIELVVDAVDELATLAKFKQAVDTKPGRVQPKNEQISYNQNQEAIGAVQML</sequence>
<evidence type="ECO:0000256" key="4">
    <source>
        <dbReference type="ARBA" id="ARBA00022692"/>
    </source>
</evidence>
<keyword evidence="6" id="KW-0406">Ion transport</keyword>
<comment type="subcellular location">
    <subcellularLocation>
        <location evidence="1">Membrane</location>
        <topology evidence="1">Multi-pass membrane protein</topology>
    </subcellularLocation>
</comment>
<proteinExistence type="inferred from homology"/>
<reference evidence="10" key="1">
    <citation type="submission" date="2021-01" db="UniProtKB">
        <authorList>
            <consortium name="EnsemblPlants"/>
        </authorList>
    </citation>
    <scope>IDENTIFICATION</scope>
</reference>
<evidence type="ECO:0000256" key="8">
    <source>
        <dbReference type="ARBA" id="ARBA00023303"/>
    </source>
</evidence>
<comment type="similarity">
    <text evidence="2">Belongs to the aromatic acid exporter (TC 2.A.85) family.</text>
</comment>
<keyword evidence="11" id="KW-1185">Reference proteome</keyword>
<evidence type="ECO:0000256" key="1">
    <source>
        <dbReference type="ARBA" id="ARBA00004141"/>
    </source>
</evidence>
<evidence type="ECO:0000256" key="2">
    <source>
        <dbReference type="ARBA" id="ARBA00007079"/>
    </source>
</evidence>
<evidence type="ECO:0000256" key="9">
    <source>
        <dbReference type="SAM" id="Phobius"/>
    </source>
</evidence>
<feature type="transmembrane region" description="Helical" evidence="9">
    <location>
        <begin position="177"/>
        <end position="196"/>
    </location>
</feature>
<keyword evidence="8" id="KW-0407">Ion channel</keyword>
<dbReference type="PANTHER" id="PTHR31086">
    <property type="entry name" value="ALUMINUM-ACTIVATED MALATE TRANSPORTER 10"/>
    <property type="match status" value="1"/>
</dbReference>
<evidence type="ECO:0000313" key="11">
    <source>
        <dbReference type="Proteomes" id="UP000594263"/>
    </source>
</evidence>
<name>A0A7N0RAS2_KALFE</name>
<dbReference type="Proteomes" id="UP000594263">
    <property type="component" value="Unplaced"/>
</dbReference>